<dbReference type="eggNOG" id="ENOG502QZNZ">
    <property type="taxonomic scope" value="Eukaryota"/>
</dbReference>
<accession>F0V7Z2</accession>
<dbReference type="EMBL" id="FR823381">
    <property type="protein sequence ID" value="CBZ49833.1"/>
    <property type="molecule type" value="Genomic_DNA"/>
</dbReference>
<evidence type="ECO:0000256" key="1">
    <source>
        <dbReference type="ARBA" id="ARBA00004370"/>
    </source>
</evidence>
<dbReference type="VEuPathDB" id="ToxoDB:NCLIV_003190"/>
<dbReference type="Proteomes" id="UP000007494">
    <property type="component" value="Chromosome Ib"/>
</dbReference>
<keyword evidence="9" id="KW-1185">Reference proteome</keyword>
<evidence type="ECO:0000313" key="9">
    <source>
        <dbReference type="Proteomes" id="UP000007494"/>
    </source>
</evidence>
<dbReference type="GO" id="GO:0016020">
    <property type="term" value="C:membrane"/>
    <property type="evidence" value="ECO:0007669"/>
    <property type="project" value="UniProtKB-SubCell"/>
</dbReference>
<evidence type="ECO:0000256" key="3">
    <source>
        <dbReference type="ARBA" id="ARBA00022448"/>
    </source>
</evidence>
<dbReference type="SUPFAM" id="SSF103506">
    <property type="entry name" value="Mitochondrial carrier"/>
    <property type="match status" value="1"/>
</dbReference>
<keyword evidence="7" id="KW-0472">Membrane</keyword>
<name>F0V7Z2_NEOCL</name>
<protein>
    <submittedName>
        <fullName evidence="8">Putative mitochondrial carrier domain-containing protein</fullName>
    </submittedName>
</protein>
<keyword evidence="5" id="KW-0677">Repeat</keyword>
<evidence type="ECO:0000256" key="7">
    <source>
        <dbReference type="ARBA" id="ARBA00023136"/>
    </source>
</evidence>
<gene>
    <name evidence="8" type="ORF">NCLIV_003190</name>
</gene>
<dbReference type="PANTHER" id="PTHR45667">
    <property type="entry name" value="S-ADENOSYLMETHIONINE MITOCHONDRIAL CARRIER PROTEIN"/>
    <property type="match status" value="1"/>
</dbReference>
<dbReference type="RefSeq" id="XP_003879868.1">
    <property type="nucleotide sequence ID" value="XM_003879819.1"/>
</dbReference>
<evidence type="ECO:0000256" key="6">
    <source>
        <dbReference type="ARBA" id="ARBA00022989"/>
    </source>
</evidence>
<sequence length="476" mass="51628">MPLCYCSADYLSASRLVQLEPSGGECATATTRARALQALEATEESVLKRVQEAGNSLCCLRRRAWVAACRAAQTLAPRSRFAKRLTSTLVTRLTIQSLLYPIDVVRCRRAQGMAFKDIPVGALYNGCLSILAMSEVPYCVLCVTLQTQAQKLLSRHAGKLPTVANLFLSAIAADSVGSVYKTPFDCAKRLLQRGKATSAQEALTTVLRDDPSTLKTTYRGFYAQVLRDATHRVLNGHTMQALRRVIAARQQAQQGPRRPLQSGIVAKAAEKMRLTPGEDSPQMSLKPRGEGKLNWARDLLVHGMHGPLTAVRSLATRLTNVRQANRRRQGDAQVEEHADIAVEQAGRNPSAPATPAGTLSPPSAAPVTLGVGLLSGAFTSFATSPLEAARRYIVEKSKEDPEAGPATRLQGILGVCRALYELAEQEGVLSGWFKNAPTRMLIANEGIKEPKASHYRVTECDEGGDMHMITRVTTKT</sequence>
<proteinExistence type="inferred from homology"/>
<dbReference type="GeneID" id="13445882"/>
<comment type="subcellular location">
    <subcellularLocation>
        <location evidence="1">Membrane</location>
    </subcellularLocation>
</comment>
<evidence type="ECO:0000256" key="5">
    <source>
        <dbReference type="ARBA" id="ARBA00022737"/>
    </source>
</evidence>
<comment type="similarity">
    <text evidence="2">Belongs to the mitochondrial carrier (TC 2.A.29) family.</text>
</comment>
<dbReference type="InterPro" id="IPR023395">
    <property type="entry name" value="MCP_dom_sf"/>
</dbReference>
<dbReference type="Gene3D" id="1.50.40.10">
    <property type="entry name" value="Mitochondrial carrier domain"/>
    <property type="match status" value="1"/>
</dbReference>
<keyword evidence="3" id="KW-0813">Transport</keyword>
<keyword evidence="4" id="KW-0812">Transmembrane</keyword>
<reference evidence="9" key="1">
    <citation type="journal article" date="2012" name="PLoS Pathog.">
        <title>Comparative genomics of the apicomplexan parasites Toxoplasma gondii and Neospora caninum: Coccidia differing in host range and transmission strategy.</title>
        <authorList>
            <person name="Reid A.J."/>
            <person name="Vermont S.J."/>
            <person name="Cotton J.A."/>
            <person name="Harris D."/>
            <person name="Hill-Cawthorne G.A."/>
            <person name="Konen-Waisman S."/>
            <person name="Latham S.M."/>
            <person name="Mourier T."/>
            <person name="Norton R."/>
            <person name="Quail M.A."/>
            <person name="Sanders M."/>
            <person name="Shanmugam D."/>
            <person name="Sohal A."/>
            <person name="Wasmuth J.D."/>
            <person name="Brunk B."/>
            <person name="Grigg M.E."/>
            <person name="Howard J.C."/>
            <person name="Parkinson J."/>
            <person name="Roos D.S."/>
            <person name="Trees A.J."/>
            <person name="Berriman M."/>
            <person name="Pain A."/>
            <person name="Wastling J.M."/>
        </authorList>
    </citation>
    <scope>NUCLEOTIDE SEQUENCE [LARGE SCALE GENOMIC DNA]</scope>
    <source>
        <strain evidence="9">Liverpool</strain>
    </source>
</reference>
<dbReference type="OrthoDB" id="333010at2759"/>
<dbReference type="AlphaFoldDB" id="F0V7Z2"/>
<dbReference type="InParanoid" id="F0V7Z2"/>
<organism evidence="8 9">
    <name type="scientific">Neospora caninum (strain Liverpool)</name>
    <dbReference type="NCBI Taxonomy" id="572307"/>
    <lineage>
        <taxon>Eukaryota</taxon>
        <taxon>Sar</taxon>
        <taxon>Alveolata</taxon>
        <taxon>Apicomplexa</taxon>
        <taxon>Conoidasida</taxon>
        <taxon>Coccidia</taxon>
        <taxon>Eucoccidiorida</taxon>
        <taxon>Eimeriorina</taxon>
        <taxon>Sarcocystidae</taxon>
        <taxon>Neospora</taxon>
    </lineage>
</organism>
<evidence type="ECO:0000313" key="8">
    <source>
        <dbReference type="EMBL" id="CBZ49833.1"/>
    </source>
</evidence>
<dbReference type="OMA" id="KLNWARD"/>
<evidence type="ECO:0000256" key="2">
    <source>
        <dbReference type="ARBA" id="ARBA00006375"/>
    </source>
</evidence>
<keyword evidence="6" id="KW-1133">Transmembrane helix</keyword>
<evidence type="ECO:0000256" key="4">
    <source>
        <dbReference type="ARBA" id="ARBA00022692"/>
    </source>
</evidence>